<dbReference type="AlphaFoldDB" id="A0A267FPE9"/>
<feature type="compositionally biased region" description="Polar residues" evidence="1">
    <location>
        <begin position="125"/>
        <end position="141"/>
    </location>
</feature>
<name>A0A267FPE9_9PLAT</name>
<evidence type="ECO:0000313" key="3">
    <source>
        <dbReference type="EMBL" id="PAA88880.1"/>
    </source>
</evidence>
<gene>
    <name evidence="3" type="ORF">BOX15_Mlig013691g1</name>
    <name evidence="2" type="ORF">BOX15_Mlig013691g2</name>
</gene>
<keyword evidence="4" id="KW-1185">Reference proteome</keyword>
<sequence length="141" mass="15874">SLLSKEKSSRVVKKPTECFLANNNLSKKLRQHRPLSNYRSLYRSSMPSSPSKKYDLDLAYQKEKVHTCETQAIRYTDLSRMIGRNFNQIFEQSMTFDDDDDQQQQGQGEGCGARRDASQGDLIQGVSSSSDQLPSNSGASK</sequence>
<dbReference type="EMBL" id="NIVC01000920">
    <property type="protein sequence ID" value="PAA74842.1"/>
    <property type="molecule type" value="Genomic_DNA"/>
</dbReference>
<dbReference type="EMBL" id="NIVC01000172">
    <property type="protein sequence ID" value="PAA88880.1"/>
    <property type="molecule type" value="Genomic_DNA"/>
</dbReference>
<evidence type="ECO:0000256" key="1">
    <source>
        <dbReference type="SAM" id="MobiDB-lite"/>
    </source>
</evidence>
<organism evidence="2 4">
    <name type="scientific">Macrostomum lignano</name>
    <dbReference type="NCBI Taxonomy" id="282301"/>
    <lineage>
        <taxon>Eukaryota</taxon>
        <taxon>Metazoa</taxon>
        <taxon>Spiralia</taxon>
        <taxon>Lophotrochozoa</taxon>
        <taxon>Platyhelminthes</taxon>
        <taxon>Rhabditophora</taxon>
        <taxon>Macrostomorpha</taxon>
        <taxon>Macrostomida</taxon>
        <taxon>Macrostomidae</taxon>
        <taxon>Macrostomum</taxon>
    </lineage>
</organism>
<protein>
    <submittedName>
        <fullName evidence="2">Uncharacterized protein</fullName>
    </submittedName>
</protein>
<evidence type="ECO:0000313" key="4">
    <source>
        <dbReference type="Proteomes" id="UP000215902"/>
    </source>
</evidence>
<reference evidence="2 4" key="1">
    <citation type="submission" date="2017-06" db="EMBL/GenBank/DDBJ databases">
        <title>A platform for efficient transgenesis in Macrostomum lignano, a flatworm model organism for stem cell research.</title>
        <authorList>
            <person name="Berezikov E."/>
        </authorList>
    </citation>
    <scope>NUCLEOTIDE SEQUENCE [LARGE SCALE GENOMIC DNA]</scope>
    <source>
        <strain evidence="2">DV1</strain>
        <tissue evidence="2">Whole organism</tissue>
    </source>
</reference>
<dbReference type="Proteomes" id="UP000215902">
    <property type="component" value="Unassembled WGS sequence"/>
</dbReference>
<evidence type="ECO:0000313" key="2">
    <source>
        <dbReference type="EMBL" id="PAA74842.1"/>
    </source>
</evidence>
<feature type="region of interest" description="Disordered" evidence="1">
    <location>
        <begin position="92"/>
        <end position="141"/>
    </location>
</feature>
<proteinExistence type="predicted"/>
<accession>A0A267FPE9</accession>
<comment type="caution">
    <text evidence="2">The sequence shown here is derived from an EMBL/GenBank/DDBJ whole genome shotgun (WGS) entry which is preliminary data.</text>
</comment>
<feature type="non-terminal residue" evidence="2">
    <location>
        <position position="1"/>
    </location>
</feature>